<dbReference type="InterPro" id="IPR011047">
    <property type="entry name" value="Quinoprotein_ADH-like_sf"/>
</dbReference>
<name>A0ABV6YJY5_UNCEI</name>
<sequence>MKLAAFDGEILWREHTGSSWGLNDRGWSIVIGLDGHPVVTGIFSTPTDPAEYCTVKLDNTDGSEIWRQVLPGAVNHVDSEAGWLAVCDNGDVAMANRTWVTGVSYDVVLHRYAASDGETVWDTQYNSPTSSADDPKEMRRDAAGDLLVVGTSSNDIMVLKFDQENGDLIWSSSYDGPTGGYDSGKSVLEGPNGEILATGASYLTGSSWDVMTVAFDPNDGEPLWDERFASADNQADEGMTMAVSPQGDLFVAGYAYMLTTGSDMLALRYLLDDQSDVRNDPAFPTAPTTILSFSVGPNPSAGDVELFATTTATSHARLVVFDVKGRHLRTLHVGPLDAGEHRWVWEGRDASGVNLGPGVYFATLDAFSSTMVRTVVRIGPSIR</sequence>
<dbReference type="Gene3D" id="2.40.128.630">
    <property type="match status" value="1"/>
</dbReference>
<evidence type="ECO:0000259" key="1">
    <source>
        <dbReference type="Pfam" id="PF13360"/>
    </source>
</evidence>
<proteinExistence type="predicted"/>
<feature type="domain" description="FlgD/Vpr Ig-like" evidence="2">
    <location>
        <begin position="310"/>
        <end position="364"/>
    </location>
</feature>
<accession>A0ABV6YJY5</accession>
<dbReference type="EMBL" id="JBHPKH010000026">
    <property type="protein sequence ID" value="MFC1572645.1"/>
    <property type="molecule type" value="Genomic_DNA"/>
</dbReference>
<evidence type="ECO:0000259" key="2">
    <source>
        <dbReference type="Pfam" id="PF13860"/>
    </source>
</evidence>
<gene>
    <name evidence="3" type="ORF">ACFL6M_03495</name>
</gene>
<dbReference type="PANTHER" id="PTHR42754">
    <property type="entry name" value="ENDOGLUCANASE"/>
    <property type="match status" value="1"/>
</dbReference>
<evidence type="ECO:0000313" key="3">
    <source>
        <dbReference type="EMBL" id="MFC1572645.1"/>
    </source>
</evidence>
<evidence type="ECO:0000313" key="4">
    <source>
        <dbReference type="Proteomes" id="UP001593833"/>
    </source>
</evidence>
<dbReference type="PANTHER" id="PTHR42754:SF1">
    <property type="entry name" value="LIPOPROTEIN"/>
    <property type="match status" value="1"/>
</dbReference>
<dbReference type="Gene3D" id="2.60.40.4070">
    <property type="match status" value="1"/>
</dbReference>
<dbReference type="InterPro" id="IPR002372">
    <property type="entry name" value="PQQ_rpt_dom"/>
</dbReference>
<feature type="domain" description="Pyrrolo-quinoline quinone repeat" evidence="1">
    <location>
        <begin position="5"/>
        <end position="180"/>
    </location>
</feature>
<keyword evidence="4" id="KW-1185">Reference proteome</keyword>
<dbReference type="Proteomes" id="UP001593833">
    <property type="component" value="Unassembled WGS sequence"/>
</dbReference>
<organism evidence="3 4">
    <name type="scientific">Eiseniibacteriota bacterium</name>
    <dbReference type="NCBI Taxonomy" id="2212470"/>
    <lineage>
        <taxon>Bacteria</taxon>
        <taxon>Candidatus Eiseniibacteriota</taxon>
    </lineage>
</organism>
<dbReference type="Pfam" id="PF13360">
    <property type="entry name" value="PQQ_2"/>
    <property type="match status" value="1"/>
</dbReference>
<comment type="caution">
    <text evidence="3">The sequence shown here is derived from an EMBL/GenBank/DDBJ whole genome shotgun (WGS) entry which is preliminary data.</text>
</comment>
<protein>
    <submittedName>
        <fullName evidence="3">PQQ-binding-like beta-propeller repeat protein</fullName>
    </submittedName>
</protein>
<dbReference type="InterPro" id="IPR025965">
    <property type="entry name" value="FlgD/Vpr_Ig-like"/>
</dbReference>
<reference evidence="3 4" key="1">
    <citation type="submission" date="2024-09" db="EMBL/GenBank/DDBJ databases">
        <authorList>
            <person name="D'Angelo T."/>
        </authorList>
    </citation>
    <scope>NUCLEOTIDE SEQUENCE [LARGE SCALE GENOMIC DNA]</scope>
    <source>
        <strain evidence="3">SAG AM-320-E07</strain>
    </source>
</reference>
<dbReference type="SUPFAM" id="SSF50998">
    <property type="entry name" value="Quinoprotein alcohol dehydrogenase-like"/>
    <property type="match status" value="1"/>
</dbReference>
<dbReference type="Pfam" id="PF13860">
    <property type="entry name" value="FlgD_ig"/>
    <property type="match status" value="1"/>
</dbReference>